<evidence type="ECO:0000256" key="1">
    <source>
        <dbReference type="SAM" id="SignalP"/>
    </source>
</evidence>
<proteinExistence type="predicted"/>
<name>A0A851GAT4_9BACT</name>
<feature type="domain" description="Ice-binding protein C-terminal" evidence="2">
    <location>
        <begin position="201"/>
        <end position="223"/>
    </location>
</feature>
<feature type="signal peptide" evidence="1">
    <location>
        <begin position="1"/>
        <end position="17"/>
    </location>
</feature>
<organism evidence="3 4">
    <name type="scientific">Oceaniferula marina</name>
    <dbReference type="NCBI Taxonomy" id="2748318"/>
    <lineage>
        <taxon>Bacteria</taxon>
        <taxon>Pseudomonadati</taxon>
        <taxon>Verrucomicrobiota</taxon>
        <taxon>Verrucomicrobiia</taxon>
        <taxon>Verrucomicrobiales</taxon>
        <taxon>Verrucomicrobiaceae</taxon>
        <taxon>Oceaniferula</taxon>
    </lineage>
</organism>
<comment type="caution">
    <text evidence="3">The sequence shown here is derived from an EMBL/GenBank/DDBJ whole genome shotgun (WGS) entry which is preliminary data.</text>
</comment>
<dbReference type="NCBIfam" id="TIGR02595">
    <property type="entry name" value="PEP_CTERM"/>
    <property type="match status" value="1"/>
</dbReference>
<sequence length="224" mass="22942">MKIKSTCALALTFGMLAATNAAVIIDATNITYTGTFPEGAVLGPATTITNDSGLSEDLTPANIGTVTHDSFNAGNAWVSTDPGGSGSDFFANNGGLTVSFDIIFTDTYNVDTLSTWGYGWNADVGNNASAITIDYGVGNFASTTGSLALPVPTWQESDTINLGGIVADRVRITITDNHFGASGGGDRVGISELAFVGDVVAVPEPSSAALLGLGGLSLILRRRK</sequence>
<keyword evidence="1" id="KW-0732">Signal</keyword>
<dbReference type="InterPro" id="IPR013424">
    <property type="entry name" value="Ice-binding_C"/>
</dbReference>
<dbReference type="RefSeq" id="WP_178931040.1">
    <property type="nucleotide sequence ID" value="NZ_JACBAZ010000001.1"/>
</dbReference>
<dbReference type="Proteomes" id="UP000557872">
    <property type="component" value="Unassembled WGS sequence"/>
</dbReference>
<evidence type="ECO:0000259" key="2">
    <source>
        <dbReference type="Pfam" id="PF07589"/>
    </source>
</evidence>
<dbReference type="Pfam" id="PF07589">
    <property type="entry name" value="PEP-CTERM"/>
    <property type="match status" value="1"/>
</dbReference>
<gene>
    <name evidence="3" type="ORF">HW115_02760</name>
</gene>
<dbReference type="EMBL" id="JACBAZ010000001">
    <property type="protein sequence ID" value="NWK54516.1"/>
    <property type="molecule type" value="Genomic_DNA"/>
</dbReference>
<dbReference type="AlphaFoldDB" id="A0A851GAT4"/>
<accession>A0A851GAT4</accession>
<feature type="chain" id="PRO_5032886155" evidence="1">
    <location>
        <begin position="18"/>
        <end position="224"/>
    </location>
</feature>
<evidence type="ECO:0000313" key="3">
    <source>
        <dbReference type="EMBL" id="NWK54516.1"/>
    </source>
</evidence>
<protein>
    <submittedName>
        <fullName evidence="3">PEP-CTERM sorting domain-containing protein</fullName>
    </submittedName>
</protein>
<keyword evidence="4" id="KW-1185">Reference proteome</keyword>
<evidence type="ECO:0000313" key="4">
    <source>
        <dbReference type="Proteomes" id="UP000557872"/>
    </source>
</evidence>
<reference evidence="3 4" key="1">
    <citation type="submission" date="2020-07" db="EMBL/GenBank/DDBJ databases">
        <title>Roseicoccus Jingziensis gen. nov., sp. nov., isolated from coastal seawater.</title>
        <authorList>
            <person name="Feng X."/>
        </authorList>
    </citation>
    <scope>NUCLEOTIDE SEQUENCE [LARGE SCALE GENOMIC DNA]</scope>
    <source>
        <strain evidence="3 4">N1E253</strain>
    </source>
</reference>